<evidence type="ECO:0000313" key="1">
    <source>
        <dbReference type="EMBL" id="SVA70677.1"/>
    </source>
</evidence>
<protein>
    <submittedName>
        <fullName evidence="1">Uncharacterized protein</fullName>
    </submittedName>
</protein>
<reference evidence="1" key="1">
    <citation type="submission" date="2018-05" db="EMBL/GenBank/DDBJ databases">
        <authorList>
            <person name="Lanie J.A."/>
            <person name="Ng W.-L."/>
            <person name="Kazmierczak K.M."/>
            <person name="Andrzejewski T.M."/>
            <person name="Davidsen T.M."/>
            <person name="Wayne K.J."/>
            <person name="Tettelin H."/>
            <person name="Glass J.I."/>
            <person name="Rusch D."/>
            <person name="Podicherti R."/>
            <person name="Tsui H.-C.T."/>
            <person name="Winkler M.E."/>
        </authorList>
    </citation>
    <scope>NUCLEOTIDE SEQUENCE</scope>
</reference>
<name>A0A381Y2N8_9ZZZZ</name>
<organism evidence="1">
    <name type="scientific">marine metagenome</name>
    <dbReference type="NCBI Taxonomy" id="408172"/>
    <lineage>
        <taxon>unclassified sequences</taxon>
        <taxon>metagenomes</taxon>
        <taxon>ecological metagenomes</taxon>
    </lineage>
</organism>
<sequence length="368" mass="41163">MATKKTVEGKLKDLLGRQVQIKEIVNLIKSVSTFDKKTQQLISPQKNPYNGKDYKVDPMEQWADFKYQRETRYSTLLKQLERAKGVFAPALAGHIDVAVRKDGRSFVWDGLGRCIMAALRGIPAIPASEITHDALDDEQAVEAEYFSIKNGEGHVSMRAEELWKAQYVARGSLAYDNALIIAEVLDACNLDVLNVLGNKGWSFSGFSTIQTELLKGKKKVTHEEVIKSSLMIQEVFDTDRSIRGHLLLGLAYFLGAYESLEEDYLKDNREVDLDEAAFSSLLLSESSIHTLLTDWVDAKGTQLGLTSPTLSNKVLESVAFNIFRKVVLPNYVVSIERPDGLSLLEAKKLSIFVGIRLGLTKEDLFELE</sequence>
<proteinExistence type="predicted"/>
<dbReference type="EMBL" id="UINC01017106">
    <property type="protein sequence ID" value="SVA70677.1"/>
    <property type="molecule type" value="Genomic_DNA"/>
</dbReference>
<gene>
    <name evidence="1" type="ORF">METZ01_LOCUS123531</name>
</gene>
<dbReference type="AlphaFoldDB" id="A0A381Y2N8"/>
<accession>A0A381Y2N8</accession>